<comment type="caution">
    <text evidence="1">The sequence shown here is derived from an EMBL/GenBank/DDBJ whole genome shotgun (WGS) entry which is preliminary data.</text>
</comment>
<dbReference type="Proteomes" id="UP000822688">
    <property type="component" value="Chromosome V"/>
</dbReference>
<name>A0A8T0HNN0_CERPU</name>
<gene>
    <name evidence="1" type="ORF">KC19_VG092400</name>
</gene>
<dbReference type="InterPro" id="IPR033579">
    <property type="entry name" value="TMEM128"/>
</dbReference>
<evidence type="ECO:0000313" key="1">
    <source>
        <dbReference type="EMBL" id="KAG0572407.1"/>
    </source>
</evidence>
<reference evidence="1" key="1">
    <citation type="submission" date="2020-06" db="EMBL/GenBank/DDBJ databases">
        <title>WGS assembly of Ceratodon purpureus strain R40.</title>
        <authorList>
            <person name="Carey S.B."/>
            <person name="Jenkins J."/>
            <person name="Shu S."/>
            <person name="Lovell J.T."/>
            <person name="Sreedasyam A."/>
            <person name="Maumus F."/>
            <person name="Tiley G.P."/>
            <person name="Fernandez-Pozo N."/>
            <person name="Barry K."/>
            <person name="Chen C."/>
            <person name="Wang M."/>
            <person name="Lipzen A."/>
            <person name="Daum C."/>
            <person name="Saski C.A."/>
            <person name="Payton A.C."/>
            <person name="Mcbreen J.C."/>
            <person name="Conrad R.E."/>
            <person name="Kollar L.M."/>
            <person name="Olsson S."/>
            <person name="Huttunen S."/>
            <person name="Landis J.B."/>
            <person name="Wickett N.J."/>
            <person name="Johnson M.G."/>
            <person name="Rensing S.A."/>
            <person name="Grimwood J."/>
            <person name="Schmutz J."/>
            <person name="Mcdaniel S.F."/>
        </authorList>
    </citation>
    <scope>NUCLEOTIDE SEQUENCE</scope>
    <source>
        <strain evidence="1">R40</strain>
    </source>
</reference>
<organism evidence="1 2">
    <name type="scientific">Ceratodon purpureus</name>
    <name type="common">Fire moss</name>
    <name type="synonym">Dicranum purpureum</name>
    <dbReference type="NCBI Taxonomy" id="3225"/>
    <lineage>
        <taxon>Eukaryota</taxon>
        <taxon>Viridiplantae</taxon>
        <taxon>Streptophyta</taxon>
        <taxon>Embryophyta</taxon>
        <taxon>Bryophyta</taxon>
        <taxon>Bryophytina</taxon>
        <taxon>Bryopsida</taxon>
        <taxon>Dicranidae</taxon>
        <taxon>Pseudoditrichales</taxon>
        <taxon>Ditrichaceae</taxon>
        <taxon>Ceratodon</taxon>
    </lineage>
</organism>
<proteinExistence type="predicted"/>
<evidence type="ECO:0000313" key="2">
    <source>
        <dbReference type="Proteomes" id="UP000822688"/>
    </source>
</evidence>
<protein>
    <submittedName>
        <fullName evidence="1">Uncharacterized protein</fullName>
    </submittedName>
</protein>
<accession>A0A8T0HNN0</accession>
<dbReference type="AlphaFoldDB" id="A0A8T0HNN0"/>
<sequence length="183" mass="20182">MSAERGRLLATVRQRYSFSPDYGGELGVGLSPSSPAPSSPAPLRRTAENLLWLAAAVFAIYYGDSRHHLFHALFYDPRIRSLFATHPQIRGQMGVDCTCRNPDCYPSGTDIIPAIFNRPLANLGLLDSPTAVHFVHGVCCDFTVSSTLWTRELSTLRLTIRVLLISNTLPVDRCKIRTSACCS</sequence>
<dbReference type="EMBL" id="CM026426">
    <property type="protein sequence ID" value="KAG0572407.1"/>
    <property type="molecule type" value="Genomic_DNA"/>
</dbReference>
<dbReference type="Pfam" id="PF20479">
    <property type="entry name" value="TMEM128"/>
    <property type="match status" value="1"/>
</dbReference>
<keyword evidence="2" id="KW-1185">Reference proteome</keyword>